<dbReference type="PANTHER" id="PTHR11735">
    <property type="entry name" value="TRNA N6-ADENOSINE THREONYLCARBAMOYLTRANSFERASE"/>
    <property type="match status" value="1"/>
</dbReference>
<feature type="binding site" evidence="8">
    <location>
        <position position="162"/>
    </location>
    <ligand>
        <name>Fe cation</name>
        <dbReference type="ChEBI" id="CHEBI:24875"/>
    </ligand>
</feature>
<evidence type="ECO:0000256" key="3">
    <source>
        <dbReference type="ARBA" id="ARBA00022694"/>
    </source>
</evidence>
<evidence type="ECO:0000256" key="4">
    <source>
        <dbReference type="ARBA" id="ARBA00022723"/>
    </source>
</evidence>
<keyword evidence="5 8" id="KW-0408">Iron</keyword>
<dbReference type="Proteomes" id="UP000316426">
    <property type="component" value="Chromosome"/>
</dbReference>
<dbReference type="EC" id="2.3.1.234" evidence="8"/>
<dbReference type="SUPFAM" id="SSF53067">
    <property type="entry name" value="Actin-like ATPase domain"/>
    <property type="match status" value="2"/>
</dbReference>
<dbReference type="GO" id="GO:0005737">
    <property type="term" value="C:cytoplasm"/>
    <property type="evidence" value="ECO:0007669"/>
    <property type="project" value="UniProtKB-SubCell"/>
</dbReference>
<sequence length="391" mass="40664">MVVKIVLASRVSASAPSPSPSPASGGGGHRQPLCGCWFSIRNPQSHFRNPVLRLLCIESTCDETAAAVVTDSLEVLGAVVASQNALHERFGGVVPEIASRAHVERVLPVIEETLRKAGVTLADLDAIAVANQPGLVGSLLVGVCAAKALCVASGLPLIAVNHLQAHVYACKIASGEEVFPCVGLIVSGGHSNLYRCDGPTDFTPLGGTIDDAAGEAFDKVGSLLGLPFPGGPAVSRAAAQGDAKAIRFPRPLLDDPTRLAFSFSGLKTAVRYEIAGPGGDPAQVELSEQRVADIAAGFQEAVVDCLVGKSELALKMTGFDTLCVGGGVAANGRLRERLEESAAKHGHRLFIPPMSLCTDNAVMGAIAIERFKEGKFESLEMDVYPGLERIG</sequence>
<dbReference type="FunFam" id="3.30.420.40:FF:000040">
    <property type="entry name" value="tRNA N6-adenosine threonylcarbamoyltransferase"/>
    <property type="match status" value="1"/>
</dbReference>
<dbReference type="AlphaFoldDB" id="A0A518K437"/>
<dbReference type="InterPro" id="IPR043129">
    <property type="entry name" value="ATPase_NBD"/>
</dbReference>
<comment type="similarity">
    <text evidence="8">Belongs to the KAE1 / TsaD family.</text>
</comment>
<evidence type="ECO:0000259" key="9">
    <source>
        <dbReference type="Pfam" id="PF00814"/>
    </source>
</evidence>
<evidence type="ECO:0000256" key="7">
    <source>
        <dbReference type="ARBA" id="ARBA00048117"/>
    </source>
</evidence>
<dbReference type="InterPro" id="IPR022450">
    <property type="entry name" value="TsaD"/>
</dbReference>
<dbReference type="NCBIfam" id="TIGR03723">
    <property type="entry name" value="T6A_TsaD_YgjD"/>
    <property type="match status" value="1"/>
</dbReference>
<comment type="cofactor">
    <cofactor evidence="8">
        <name>Fe(2+)</name>
        <dbReference type="ChEBI" id="CHEBI:29033"/>
    </cofactor>
    <text evidence="8">Binds 1 Fe(2+) ion per subunit.</text>
</comment>
<dbReference type="EMBL" id="CP036349">
    <property type="protein sequence ID" value="QDV72552.1"/>
    <property type="molecule type" value="Genomic_DNA"/>
</dbReference>
<dbReference type="CDD" id="cd24133">
    <property type="entry name" value="ASKHA_NBD_TsaD_bac"/>
    <property type="match status" value="1"/>
</dbReference>
<accession>A0A518K437</accession>
<evidence type="ECO:0000313" key="10">
    <source>
        <dbReference type="EMBL" id="QDV72552.1"/>
    </source>
</evidence>
<dbReference type="KEGG" id="bmei:Spa11_07300"/>
<feature type="binding site" evidence="8">
    <location>
        <begin position="185"/>
        <end position="189"/>
    </location>
    <ligand>
        <name>substrate</name>
    </ligand>
</feature>
<feature type="binding site" evidence="8">
    <location>
        <position position="359"/>
    </location>
    <ligand>
        <name>Fe cation</name>
        <dbReference type="ChEBI" id="CHEBI:24875"/>
    </ligand>
</feature>
<dbReference type="InterPro" id="IPR017861">
    <property type="entry name" value="KAE1/TsaD"/>
</dbReference>
<dbReference type="GO" id="GO:0005506">
    <property type="term" value="F:iron ion binding"/>
    <property type="evidence" value="ECO:0007669"/>
    <property type="project" value="UniProtKB-UniRule"/>
</dbReference>
<comment type="function">
    <text evidence="8">Required for the formation of a threonylcarbamoyl group on adenosine at position 37 (t(6)A37) in tRNAs that read codons beginning with adenine. Is involved in the transfer of the threonylcarbamoyl moiety of threonylcarbamoyl-AMP (TC-AMP) to the N6 group of A37, together with TsaE and TsaB. TsaD likely plays a direct catalytic role in this reaction.</text>
</comment>
<keyword evidence="11" id="KW-1185">Reference proteome</keyword>
<comment type="subcellular location">
    <subcellularLocation>
        <location evidence="8">Cytoplasm</location>
    </subcellularLocation>
</comment>
<evidence type="ECO:0000256" key="6">
    <source>
        <dbReference type="ARBA" id="ARBA00023315"/>
    </source>
</evidence>
<comment type="caution">
    <text evidence="8">Lacks conserved residue(s) required for the propagation of feature annotation.</text>
</comment>
<dbReference type="InterPro" id="IPR000905">
    <property type="entry name" value="Gcp-like_dom"/>
</dbReference>
<feature type="domain" description="Gcp-like" evidence="9">
    <location>
        <begin position="74"/>
        <end position="365"/>
    </location>
</feature>
<evidence type="ECO:0000256" key="5">
    <source>
        <dbReference type="ARBA" id="ARBA00023004"/>
    </source>
</evidence>
<feature type="binding site" evidence="8">
    <location>
        <position position="231"/>
    </location>
    <ligand>
        <name>substrate</name>
    </ligand>
</feature>
<name>A0A518K437_9BACT</name>
<evidence type="ECO:0000256" key="8">
    <source>
        <dbReference type="HAMAP-Rule" id="MF_01445"/>
    </source>
</evidence>
<keyword evidence="1 8" id="KW-0963">Cytoplasm</keyword>
<proteinExistence type="inferred from homology"/>
<feature type="binding site" evidence="8">
    <location>
        <position position="331"/>
    </location>
    <ligand>
        <name>substrate</name>
    </ligand>
</feature>
<keyword evidence="4 8" id="KW-0479">Metal-binding</keyword>
<dbReference type="NCBIfam" id="TIGR00329">
    <property type="entry name" value="gcp_kae1"/>
    <property type="match status" value="1"/>
</dbReference>
<dbReference type="GO" id="GO:0061711">
    <property type="term" value="F:tRNA N(6)-L-threonylcarbamoyladenine synthase activity"/>
    <property type="evidence" value="ECO:0007669"/>
    <property type="project" value="UniProtKB-EC"/>
</dbReference>
<dbReference type="Gene3D" id="3.30.420.40">
    <property type="match status" value="2"/>
</dbReference>
<keyword evidence="3 8" id="KW-0819">tRNA processing</keyword>
<reference evidence="10 11" key="1">
    <citation type="submission" date="2019-02" db="EMBL/GenBank/DDBJ databases">
        <title>Deep-cultivation of Planctomycetes and their phenomic and genomic characterization uncovers novel biology.</title>
        <authorList>
            <person name="Wiegand S."/>
            <person name="Jogler M."/>
            <person name="Boedeker C."/>
            <person name="Pinto D."/>
            <person name="Vollmers J."/>
            <person name="Rivas-Marin E."/>
            <person name="Kohn T."/>
            <person name="Peeters S.H."/>
            <person name="Heuer A."/>
            <person name="Rast P."/>
            <person name="Oberbeckmann S."/>
            <person name="Bunk B."/>
            <person name="Jeske O."/>
            <person name="Meyerdierks A."/>
            <person name="Storesund J.E."/>
            <person name="Kallscheuer N."/>
            <person name="Luecker S."/>
            <person name="Lage O.M."/>
            <person name="Pohl T."/>
            <person name="Merkel B.J."/>
            <person name="Hornburger P."/>
            <person name="Mueller R.-W."/>
            <person name="Bruemmer F."/>
            <person name="Labrenz M."/>
            <person name="Spormann A.M."/>
            <person name="Op den Camp H."/>
            <person name="Overmann J."/>
            <person name="Amann R."/>
            <person name="Jetten M.S.M."/>
            <person name="Mascher T."/>
            <person name="Medema M.H."/>
            <person name="Devos D.P."/>
            <person name="Kaster A.-K."/>
            <person name="Ovreas L."/>
            <person name="Rohde M."/>
            <person name="Galperin M.Y."/>
            <person name="Jogler C."/>
        </authorList>
    </citation>
    <scope>NUCLEOTIDE SEQUENCE [LARGE SCALE GENOMIC DNA]</scope>
    <source>
        <strain evidence="10 11">Spa11</strain>
    </source>
</reference>
<keyword evidence="2 8" id="KW-0808">Transferase</keyword>
<dbReference type="PRINTS" id="PR00789">
    <property type="entry name" value="OSIALOPTASE"/>
</dbReference>
<feature type="binding site" evidence="8">
    <location>
        <position position="218"/>
    </location>
    <ligand>
        <name>substrate</name>
    </ligand>
</feature>
<dbReference type="PANTHER" id="PTHR11735:SF6">
    <property type="entry name" value="TRNA N6-ADENOSINE THREONYLCARBAMOYLTRANSFERASE, MITOCHONDRIAL"/>
    <property type="match status" value="1"/>
</dbReference>
<evidence type="ECO:0000256" key="2">
    <source>
        <dbReference type="ARBA" id="ARBA00022679"/>
    </source>
</evidence>
<evidence type="ECO:0000256" key="1">
    <source>
        <dbReference type="ARBA" id="ARBA00022490"/>
    </source>
</evidence>
<gene>
    <name evidence="8 10" type="primary">tsaD</name>
    <name evidence="10" type="ORF">Spa11_07300</name>
</gene>
<feature type="binding site" evidence="8">
    <location>
        <position position="166"/>
    </location>
    <ligand>
        <name>Fe cation</name>
        <dbReference type="ChEBI" id="CHEBI:24875"/>
    </ligand>
</feature>
<dbReference type="Pfam" id="PF00814">
    <property type="entry name" value="TsaD"/>
    <property type="match status" value="1"/>
</dbReference>
<evidence type="ECO:0000313" key="11">
    <source>
        <dbReference type="Proteomes" id="UP000316426"/>
    </source>
</evidence>
<protein>
    <recommendedName>
        <fullName evidence="8">tRNA N6-adenosine threonylcarbamoyltransferase</fullName>
        <ecNumber evidence="8">2.3.1.234</ecNumber>
    </recommendedName>
    <alternativeName>
        <fullName evidence="8">N6-L-threonylcarbamoyladenine synthase</fullName>
        <shortName evidence="8">t(6)A synthase</shortName>
    </alternativeName>
    <alternativeName>
        <fullName evidence="8">t(6)A37 threonylcarbamoyladenosine biosynthesis protein TsaD</fullName>
    </alternativeName>
    <alternativeName>
        <fullName evidence="8">tRNA threonylcarbamoyladenosine biosynthesis protein TsaD</fullName>
    </alternativeName>
</protein>
<organism evidence="10 11">
    <name type="scientific">Botrimarina mediterranea</name>
    <dbReference type="NCBI Taxonomy" id="2528022"/>
    <lineage>
        <taxon>Bacteria</taxon>
        <taxon>Pseudomonadati</taxon>
        <taxon>Planctomycetota</taxon>
        <taxon>Planctomycetia</taxon>
        <taxon>Pirellulales</taxon>
        <taxon>Lacipirellulaceae</taxon>
        <taxon>Botrimarina</taxon>
    </lineage>
</organism>
<dbReference type="FunFam" id="3.30.420.40:FF:000012">
    <property type="entry name" value="tRNA N6-adenosine threonylcarbamoyltransferase"/>
    <property type="match status" value="1"/>
</dbReference>
<comment type="catalytic activity">
    <reaction evidence="7 8">
        <text>L-threonylcarbamoyladenylate + adenosine(37) in tRNA = N(6)-L-threonylcarbamoyladenosine(37) in tRNA + AMP + H(+)</text>
        <dbReference type="Rhea" id="RHEA:37059"/>
        <dbReference type="Rhea" id="RHEA-COMP:10162"/>
        <dbReference type="Rhea" id="RHEA-COMP:10163"/>
        <dbReference type="ChEBI" id="CHEBI:15378"/>
        <dbReference type="ChEBI" id="CHEBI:73682"/>
        <dbReference type="ChEBI" id="CHEBI:74411"/>
        <dbReference type="ChEBI" id="CHEBI:74418"/>
        <dbReference type="ChEBI" id="CHEBI:456215"/>
        <dbReference type="EC" id="2.3.1.234"/>
    </reaction>
</comment>
<dbReference type="GO" id="GO:0002949">
    <property type="term" value="P:tRNA threonylcarbamoyladenosine modification"/>
    <property type="evidence" value="ECO:0007669"/>
    <property type="project" value="UniProtKB-UniRule"/>
</dbReference>
<keyword evidence="6 8" id="KW-0012">Acyltransferase</keyword>
<dbReference type="HAMAP" id="MF_01445">
    <property type="entry name" value="TsaD"/>
    <property type="match status" value="1"/>
</dbReference>